<evidence type="ECO:0000256" key="1">
    <source>
        <dbReference type="SAM" id="MobiDB-lite"/>
    </source>
</evidence>
<evidence type="ECO:0000259" key="2">
    <source>
        <dbReference type="Pfam" id="PF04773"/>
    </source>
</evidence>
<accession>A0A381RJU1</accession>
<dbReference type="PANTHER" id="PTHR38731">
    <property type="entry name" value="LIPL45-RELATED LIPOPROTEIN-RELATED"/>
    <property type="match status" value="1"/>
</dbReference>
<feature type="region of interest" description="Disordered" evidence="1">
    <location>
        <begin position="151"/>
        <end position="171"/>
    </location>
</feature>
<evidence type="ECO:0000313" key="3">
    <source>
        <dbReference type="EMBL" id="SUZ92105.1"/>
    </source>
</evidence>
<name>A0A381RJU1_9ZZZZ</name>
<dbReference type="Gene3D" id="2.60.120.1440">
    <property type="match status" value="1"/>
</dbReference>
<feature type="compositionally biased region" description="Polar residues" evidence="1">
    <location>
        <begin position="151"/>
        <end position="166"/>
    </location>
</feature>
<dbReference type="InterPro" id="IPR006860">
    <property type="entry name" value="FecR"/>
</dbReference>
<reference evidence="3" key="1">
    <citation type="submission" date="2018-05" db="EMBL/GenBank/DDBJ databases">
        <authorList>
            <person name="Lanie J.A."/>
            <person name="Ng W.-L."/>
            <person name="Kazmierczak K.M."/>
            <person name="Andrzejewski T.M."/>
            <person name="Davidsen T.M."/>
            <person name="Wayne K.J."/>
            <person name="Tettelin H."/>
            <person name="Glass J.I."/>
            <person name="Rusch D."/>
            <person name="Podicherti R."/>
            <person name="Tsui H.-C.T."/>
            <person name="Winkler M.E."/>
        </authorList>
    </citation>
    <scope>NUCLEOTIDE SEQUENCE</scope>
</reference>
<organism evidence="3">
    <name type="scientific">marine metagenome</name>
    <dbReference type="NCBI Taxonomy" id="408172"/>
    <lineage>
        <taxon>unclassified sequences</taxon>
        <taxon>metagenomes</taxon>
        <taxon>ecological metagenomes</taxon>
    </lineage>
</organism>
<feature type="domain" description="FecR protein" evidence="2">
    <location>
        <begin position="44"/>
        <end position="128"/>
    </location>
</feature>
<dbReference type="AlphaFoldDB" id="A0A381RJU1"/>
<protein>
    <recommendedName>
        <fullName evidence="2">FecR protein domain-containing protein</fullName>
    </recommendedName>
</protein>
<dbReference type="PANTHER" id="PTHR38731:SF1">
    <property type="entry name" value="FECR PROTEIN DOMAIN-CONTAINING PROTEIN"/>
    <property type="match status" value="1"/>
</dbReference>
<proteinExistence type="predicted"/>
<sequence>MSTLLMGSSKVAVAIKVKGKVSIIPAETKVKKPLKPGTPLSDQDKIMTAKGAFVALMYLDDKSVVKMMGNSDLVVAGNRSSAGINKSLDISYGKITANIVQQKGREFRIATPTSVASVKGTELAITSDPAMGDSFMLLEGLIEVTNSITGESTEVSPGETAVSTPEGSLDVHETTTDDMAGFEEAEVEIPTQELRFEVEDADGNIKEIIIQYQ</sequence>
<dbReference type="Pfam" id="PF04773">
    <property type="entry name" value="FecR"/>
    <property type="match status" value="1"/>
</dbReference>
<gene>
    <name evidence="3" type="ORF">METZ01_LOCUS44959</name>
</gene>
<dbReference type="EMBL" id="UINC01002031">
    <property type="protein sequence ID" value="SUZ92105.1"/>
    <property type="molecule type" value="Genomic_DNA"/>
</dbReference>